<protein>
    <submittedName>
        <fullName evidence="3">UDP-GlcNAc3NAcA epimerase</fullName>
    </submittedName>
</protein>
<gene>
    <name evidence="3" type="ORF">SAMN05192582_10055</name>
</gene>
<dbReference type="EMBL" id="FNDO01000005">
    <property type="protein sequence ID" value="SDH37375.1"/>
    <property type="molecule type" value="Genomic_DNA"/>
</dbReference>
<proteinExistence type="inferred from homology"/>
<accession>A0A1G8BW20</accession>
<comment type="similarity">
    <text evidence="1">Belongs to the UDP-N-acetylglucosamine 2-epimerase family.</text>
</comment>
<reference evidence="3 4" key="1">
    <citation type="submission" date="2016-10" db="EMBL/GenBank/DDBJ databases">
        <authorList>
            <person name="de Groot N.N."/>
        </authorList>
    </citation>
    <scope>NUCLEOTIDE SEQUENCE [LARGE SCALE GENOMIC DNA]</scope>
    <source>
        <strain evidence="3 4">NLAE-zl-C57</strain>
    </source>
</reference>
<dbReference type="Gene3D" id="3.40.50.2000">
    <property type="entry name" value="Glycogen Phosphorylase B"/>
    <property type="match status" value="2"/>
</dbReference>
<dbReference type="InterPro" id="IPR029767">
    <property type="entry name" value="WecB-like"/>
</dbReference>
<evidence type="ECO:0000313" key="4">
    <source>
        <dbReference type="Proteomes" id="UP000181870"/>
    </source>
</evidence>
<feature type="domain" description="UDP-N-acetylglucosamine 2-epimerase" evidence="2">
    <location>
        <begin position="23"/>
        <end position="374"/>
    </location>
</feature>
<dbReference type="SUPFAM" id="SSF53756">
    <property type="entry name" value="UDP-Glycosyltransferase/glycogen phosphorylase"/>
    <property type="match status" value="1"/>
</dbReference>
<evidence type="ECO:0000313" key="3">
    <source>
        <dbReference type="EMBL" id="SDH37375.1"/>
    </source>
</evidence>
<dbReference type="NCBIfam" id="TIGR00236">
    <property type="entry name" value="wecB"/>
    <property type="match status" value="1"/>
</dbReference>
<evidence type="ECO:0000259" key="2">
    <source>
        <dbReference type="Pfam" id="PF02350"/>
    </source>
</evidence>
<dbReference type="Proteomes" id="UP000181870">
    <property type="component" value="Unassembled WGS sequence"/>
</dbReference>
<sequence>MIKILTIIGARPQIIKAAAISRAVAKRNDVEEIIVHTGQHYDQNMSEVFFDELGIPKPKYNLNVGSGSHGAQTAKMIEALENVFIKENPNCVVVYGDTNSTLAGTVAASKLHIPIAHIEAGLRSFNMSMPEEINRIACDHLSSILFAPTQIAMENLKAEGFMTSRAQFTNGKNREVLNCGDVMYDNSVFFAQIAESKSMILSTLDIKPNGFVLATIHRDSNTDNIERLNSIFRALVDISETNNKTVVLPLHPRTAKLLSKNLKLELYGKVIDSKLLKIIEPVSFLDMIALEKSASLVMTDSGGVQKESFFFEKPCIILRSETEWVEIVEHSAGILTDANYDKIMTAYQELLSKKVVFPKLFGDANAAERILDKIISYI</sequence>
<dbReference type="GO" id="GO:0016853">
    <property type="term" value="F:isomerase activity"/>
    <property type="evidence" value="ECO:0007669"/>
    <property type="project" value="UniProtKB-KW"/>
</dbReference>
<organism evidence="3 4">
    <name type="scientific">Bacteroides ovatus</name>
    <dbReference type="NCBI Taxonomy" id="28116"/>
    <lineage>
        <taxon>Bacteria</taxon>
        <taxon>Pseudomonadati</taxon>
        <taxon>Bacteroidota</taxon>
        <taxon>Bacteroidia</taxon>
        <taxon>Bacteroidales</taxon>
        <taxon>Bacteroidaceae</taxon>
        <taxon>Bacteroides</taxon>
    </lineage>
</organism>
<dbReference type="RefSeq" id="WP_074635986.1">
    <property type="nucleotide sequence ID" value="NZ_FNDO01000005.1"/>
</dbReference>
<dbReference type="CDD" id="cd03786">
    <property type="entry name" value="GTB_UDP-GlcNAc_2-Epimerase"/>
    <property type="match status" value="1"/>
</dbReference>
<dbReference type="AlphaFoldDB" id="A0A1G8BW20"/>
<dbReference type="Pfam" id="PF02350">
    <property type="entry name" value="Epimerase_2"/>
    <property type="match status" value="1"/>
</dbReference>
<name>A0A1G8BW20_BACOV</name>
<evidence type="ECO:0000256" key="1">
    <source>
        <dbReference type="RuleBase" id="RU003513"/>
    </source>
</evidence>
<dbReference type="PANTHER" id="PTHR43174">
    <property type="entry name" value="UDP-N-ACETYLGLUCOSAMINE 2-EPIMERASE"/>
    <property type="match status" value="1"/>
</dbReference>
<keyword evidence="1" id="KW-0413">Isomerase</keyword>
<dbReference type="InterPro" id="IPR003331">
    <property type="entry name" value="UDP_GlcNAc_Epimerase_2_dom"/>
</dbReference>
<dbReference type="PANTHER" id="PTHR43174:SF1">
    <property type="entry name" value="UDP-N-ACETYLGLUCOSAMINE 2-EPIMERASE"/>
    <property type="match status" value="1"/>
</dbReference>